<dbReference type="Proteomes" id="UP001058456">
    <property type="component" value="Segment"/>
</dbReference>
<keyword evidence="2" id="KW-1185">Reference proteome</keyword>
<evidence type="ECO:0000313" key="2">
    <source>
        <dbReference type="Proteomes" id="UP001058456"/>
    </source>
</evidence>
<proteinExistence type="predicted"/>
<evidence type="ECO:0000313" key="1">
    <source>
        <dbReference type="EMBL" id="UVD42193.1"/>
    </source>
</evidence>
<organism evidence="1 2">
    <name type="scientific">Klebsiella phage GZ8</name>
    <dbReference type="NCBI Taxonomy" id="2972533"/>
    <lineage>
        <taxon>Viruses</taxon>
        <taxon>Duplodnaviria</taxon>
        <taxon>Heunggongvirae</taxon>
        <taxon>Uroviricota</taxon>
        <taxon>Caudoviricetes</taxon>
        <taxon>Demerecviridae</taxon>
        <taxon>Sugarlandvirus</taxon>
        <taxon>Sugarlandvirus GZ8</taxon>
    </lineage>
</organism>
<sequence>MIAMSNLHPKLQETLDWINEECAFEEAPYCVWARAGAVPSEWCTVFDSRYRITVELSLKEDKVYAKASMTALGLSGFVEMQELCMPNSHLRVQIEQLATIRLMLPEDNINDHFHKVIENEYKLRRERRRARREVEKTRMMCNMNPHV</sequence>
<dbReference type="EMBL" id="OP171943">
    <property type="protein sequence ID" value="UVD42193.1"/>
    <property type="molecule type" value="Genomic_DNA"/>
</dbReference>
<reference evidence="1 2" key="1">
    <citation type="submission" date="2022-08" db="EMBL/GenBank/DDBJ databases">
        <title>Potential of phage cocktail in the treatment of multidrug-resistant Klebsiella pneumoniae pulmonary infection in mice.</title>
        <authorList>
            <person name="Gou Z."/>
            <person name="Lu S."/>
            <person name="Sun F."/>
            <person name="Xia P."/>
        </authorList>
    </citation>
    <scope>NUCLEOTIDE SEQUENCE [LARGE SCALE GENOMIC DNA]</scope>
</reference>
<name>A0A976XNW5_9CAUD</name>
<accession>A0A976XNW5</accession>
<protein>
    <submittedName>
        <fullName evidence="1">Uncharacterized protein</fullName>
    </submittedName>
</protein>